<feature type="transmembrane region" description="Helical" evidence="1">
    <location>
        <begin position="12"/>
        <end position="33"/>
    </location>
</feature>
<keyword evidence="1" id="KW-0812">Transmembrane</keyword>
<accession>A0A4R3KPE4</accession>
<dbReference type="EMBL" id="SMAD01000009">
    <property type="protein sequence ID" value="TCS86030.1"/>
    <property type="molecule type" value="Genomic_DNA"/>
</dbReference>
<evidence type="ECO:0000313" key="2">
    <source>
        <dbReference type="EMBL" id="TCS86030.1"/>
    </source>
</evidence>
<dbReference type="AlphaFoldDB" id="A0A4R3KPE4"/>
<evidence type="ECO:0000313" key="3">
    <source>
        <dbReference type="Proteomes" id="UP000295807"/>
    </source>
</evidence>
<reference evidence="2 3" key="1">
    <citation type="submission" date="2019-03" db="EMBL/GenBank/DDBJ databases">
        <title>Genomic Encyclopedia of Type Strains, Phase IV (KMG-IV): sequencing the most valuable type-strain genomes for metagenomic binning, comparative biology and taxonomic classification.</title>
        <authorList>
            <person name="Goeker M."/>
        </authorList>
    </citation>
    <scope>NUCLEOTIDE SEQUENCE [LARGE SCALE GENOMIC DNA]</scope>
    <source>
        <strain evidence="2 3">DSM 21100</strain>
    </source>
</reference>
<dbReference type="Proteomes" id="UP000295807">
    <property type="component" value="Unassembled WGS sequence"/>
</dbReference>
<gene>
    <name evidence="2" type="ORF">EDD80_10956</name>
</gene>
<keyword evidence="1" id="KW-1133">Transmembrane helix</keyword>
<organism evidence="2 3">
    <name type="scientific">Anseongella ginsenosidimutans</name>
    <dbReference type="NCBI Taxonomy" id="496056"/>
    <lineage>
        <taxon>Bacteria</taxon>
        <taxon>Pseudomonadati</taxon>
        <taxon>Bacteroidota</taxon>
        <taxon>Sphingobacteriia</taxon>
        <taxon>Sphingobacteriales</taxon>
        <taxon>Sphingobacteriaceae</taxon>
        <taxon>Anseongella</taxon>
    </lineage>
</organism>
<sequence length="36" mass="4004">MGINSNKNFKNFQVAGVEGLAFCLNSYFVFLGLNVF</sequence>
<comment type="caution">
    <text evidence="2">The sequence shown here is derived from an EMBL/GenBank/DDBJ whole genome shotgun (WGS) entry which is preliminary data.</text>
</comment>
<evidence type="ECO:0000256" key="1">
    <source>
        <dbReference type="SAM" id="Phobius"/>
    </source>
</evidence>
<keyword evidence="3" id="KW-1185">Reference proteome</keyword>
<name>A0A4R3KPE4_9SPHI</name>
<proteinExistence type="predicted"/>
<keyword evidence="1" id="KW-0472">Membrane</keyword>
<protein>
    <submittedName>
        <fullName evidence="2">Uncharacterized protein</fullName>
    </submittedName>
</protein>